<dbReference type="NCBIfam" id="TIGR02937">
    <property type="entry name" value="sigma70-ECF"/>
    <property type="match status" value="1"/>
</dbReference>
<evidence type="ECO:0000256" key="6">
    <source>
        <dbReference type="SAM" id="MobiDB-lite"/>
    </source>
</evidence>
<dbReference type="Gene3D" id="1.10.10.10">
    <property type="entry name" value="Winged helix-like DNA-binding domain superfamily/Winged helix DNA-binding domain"/>
    <property type="match status" value="1"/>
</dbReference>
<name>A0ABR9DT38_9MICO</name>
<proteinExistence type="inferred from homology"/>
<dbReference type="RefSeq" id="WP_210767131.1">
    <property type="nucleotide sequence ID" value="NZ_JACZDF010000003.1"/>
</dbReference>
<evidence type="ECO:0000256" key="1">
    <source>
        <dbReference type="ARBA" id="ARBA00010641"/>
    </source>
</evidence>
<keyword evidence="7" id="KW-1133">Transmembrane helix</keyword>
<evidence type="ECO:0000256" key="7">
    <source>
        <dbReference type="SAM" id="Phobius"/>
    </source>
</evidence>
<feature type="compositionally biased region" description="Low complexity" evidence="6">
    <location>
        <begin position="414"/>
        <end position="441"/>
    </location>
</feature>
<protein>
    <submittedName>
        <fullName evidence="11">Sigma-70 family RNA polymerase sigma factor</fullName>
    </submittedName>
</protein>
<dbReference type="InterPro" id="IPR013325">
    <property type="entry name" value="RNA_pol_sigma_r2"/>
</dbReference>
<accession>A0ABR9DT38</accession>
<dbReference type="PANTHER" id="PTHR43133">
    <property type="entry name" value="RNA POLYMERASE ECF-TYPE SIGMA FACTO"/>
    <property type="match status" value="1"/>
</dbReference>
<dbReference type="PANTHER" id="PTHR43133:SF8">
    <property type="entry name" value="RNA POLYMERASE SIGMA FACTOR HI_1459-RELATED"/>
    <property type="match status" value="1"/>
</dbReference>
<keyword evidence="5" id="KW-0804">Transcription</keyword>
<keyword evidence="2" id="KW-0805">Transcription regulation</keyword>
<feature type="domain" description="Putative zinc-finger" evidence="10">
    <location>
        <begin position="204"/>
        <end position="234"/>
    </location>
</feature>
<dbReference type="InterPro" id="IPR013249">
    <property type="entry name" value="RNA_pol_sigma70_r4_t2"/>
</dbReference>
<sequence length="1102" mass="110607">MSEDVAVEDHVQSDAELITAVRRGDTAAFGVLFARHSAAATAVARRYLPEADADDAVAGAFEKVLGVLNAGKGPDVAFRAYLFTVVRRRAVEKLERGRRTAPTDDDHVFESAVGPLASSEDPALKGFEDRTVARAFQALPERWRSVLWYTDIEGLAPAEVAPALGMTPNAVSALAYRAREGLRQAYLQAHLADVEADDACVRANAQLGAHVRGGLSRREATRVEGHLEDCGRCRAVALELGDLAAGMRATVAPLVVGLLGLAALGGLPLVVAGAGASAAGDAGGPGRDGSGPSTGSAVVGAGAGVAFVGGPGGAAGAVVAGGAAAVRVGTRWLVAAGAGVAAMLVVGGLALGAGWFGDDAPTPAVPPAAAPTVPVAPSAPLAGPTPDVSPAPEVSPTPPMTDEPTDAATGAPSDGPTTRPTAGPTDAPTTGPTARPTAEPTSRPTAEPTSRPTAEPTSRPTAEPTSRPTAEPTSRPTTEPTDAPTTEPTDAPTTPDPPRAQPPVVTVGASTVLVAGGTGVLDVAIERPAVLTERLTARFTLPLGATWAENAFAAVGSSASDWTCVVDEPRSATCMLEPGPPAAAAARIPLTAAAIRTIGLAAAQPGPTVIDVLQLAVHLDAGVAEPGDLQVEAASGDGEPRPTSMPLGAALAVKLDANALGADGGTLVLSPSLAEGRMTLDVTNAGRALDAAVIELVVPEILAISGDGCIGGIWAGGTTRLRCTLGTLAAGATRMLALEVVALPDAPLTLTTLPATLTATVGATSHVVDADLDVQVDTERAQLRARFEGQYRAYEIGAPTIHCATNDRTCLGQAAGNANNDTVNGRVVLDGVNGRPLSTSTLTLPEGARVVGAYLTWGASYGNAKVAAVVPGDAVSRATGTLIGPDGVPERVVGRSWLASEVVGAQDPLGKRDYFQSTVDVTALVRAAGAGGWSFVPAVPPGTDNALFGGWSLTVVVEEPGAPVSDVRVYDALDLVSGTGAMDVGFAADVASDVRLGATVWEGDRGLPGDSVKHDGVALTPLGGLALPSNAFDSTATGFAPVEVNGAVNSFGVDVRGFGATAVAAGTSTLTFGTKGDSYALASFSLTLTPHLVEPHGPLAPR</sequence>
<dbReference type="InterPro" id="IPR007627">
    <property type="entry name" value="RNA_pol_sigma70_r2"/>
</dbReference>
<feature type="transmembrane region" description="Helical" evidence="7">
    <location>
        <begin position="297"/>
        <end position="320"/>
    </location>
</feature>
<dbReference type="Pfam" id="PF04542">
    <property type="entry name" value="Sigma70_r2"/>
    <property type="match status" value="1"/>
</dbReference>
<evidence type="ECO:0000256" key="3">
    <source>
        <dbReference type="ARBA" id="ARBA00023082"/>
    </source>
</evidence>
<gene>
    <name evidence="11" type="ORF">IGS67_06525</name>
</gene>
<keyword evidence="3" id="KW-0731">Sigma factor</keyword>
<dbReference type="Pfam" id="PF08281">
    <property type="entry name" value="Sigma70_r4_2"/>
    <property type="match status" value="1"/>
</dbReference>
<feature type="transmembrane region" description="Helical" evidence="7">
    <location>
        <begin position="332"/>
        <end position="356"/>
    </location>
</feature>
<evidence type="ECO:0000259" key="8">
    <source>
        <dbReference type="Pfam" id="PF04542"/>
    </source>
</evidence>
<dbReference type="InterPro" id="IPR039425">
    <property type="entry name" value="RNA_pol_sigma-70-like"/>
</dbReference>
<dbReference type="CDD" id="cd06171">
    <property type="entry name" value="Sigma70_r4"/>
    <property type="match status" value="1"/>
</dbReference>
<keyword evidence="7" id="KW-0812">Transmembrane</keyword>
<dbReference type="InterPro" id="IPR027383">
    <property type="entry name" value="Znf_put"/>
</dbReference>
<dbReference type="SUPFAM" id="SSF88659">
    <property type="entry name" value="Sigma3 and sigma4 domains of RNA polymerase sigma factors"/>
    <property type="match status" value="1"/>
</dbReference>
<feature type="compositionally biased region" description="Polar residues" evidence="6">
    <location>
        <begin position="442"/>
        <end position="475"/>
    </location>
</feature>
<dbReference type="Pfam" id="PF13490">
    <property type="entry name" value="zf-HC2"/>
    <property type="match status" value="1"/>
</dbReference>
<evidence type="ECO:0000259" key="9">
    <source>
        <dbReference type="Pfam" id="PF08281"/>
    </source>
</evidence>
<dbReference type="InterPro" id="IPR041916">
    <property type="entry name" value="Anti_sigma_zinc_sf"/>
</dbReference>
<feature type="compositionally biased region" description="Low complexity" evidence="6">
    <location>
        <begin position="476"/>
        <end position="493"/>
    </location>
</feature>
<feature type="domain" description="RNA polymerase sigma-70 region 2" evidence="8">
    <location>
        <begin position="32"/>
        <end position="99"/>
    </location>
</feature>
<keyword evidence="7" id="KW-0472">Membrane</keyword>
<dbReference type="InterPro" id="IPR036388">
    <property type="entry name" value="WH-like_DNA-bd_sf"/>
</dbReference>
<dbReference type="Gene3D" id="1.10.10.1320">
    <property type="entry name" value="Anti-sigma factor, zinc-finger domain"/>
    <property type="match status" value="1"/>
</dbReference>
<dbReference type="SUPFAM" id="SSF88946">
    <property type="entry name" value="Sigma2 domain of RNA polymerase sigma factors"/>
    <property type="match status" value="1"/>
</dbReference>
<evidence type="ECO:0000256" key="4">
    <source>
        <dbReference type="ARBA" id="ARBA00023125"/>
    </source>
</evidence>
<dbReference type="InterPro" id="IPR013324">
    <property type="entry name" value="RNA_pol_sigma_r3/r4-like"/>
</dbReference>
<evidence type="ECO:0000259" key="10">
    <source>
        <dbReference type="Pfam" id="PF13490"/>
    </source>
</evidence>
<feature type="region of interest" description="Disordered" evidence="6">
    <location>
        <begin position="366"/>
        <end position="504"/>
    </location>
</feature>
<dbReference type="EMBL" id="JACZDF010000003">
    <property type="protein sequence ID" value="MBD9699145.1"/>
    <property type="molecule type" value="Genomic_DNA"/>
</dbReference>
<comment type="similarity">
    <text evidence="1">Belongs to the sigma-70 factor family. ECF subfamily.</text>
</comment>
<dbReference type="Proteomes" id="UP000642107">
    <property type="component" value="Unassembled WGS sequence"/>
</dbReference>
<keyword evidence="12" id="KW-1185">Reference proteome</keyword>
<comment type="caution">
    <text evidence="11">The sequence shown here is derived from an EMBL/GenBank/DDBJ whole genome shotgun (WGS) entry which is preliminary data.</text>
</comment>
<reference evidence="11 12" key="1">
    <citation type="submission" date="2020-09" db="EMBL/GenBank/DDBJ databases">
        <title>Flavimobilis rhizosphaerae sp. nov., isolated from rhizosphere soil of Spartina alterniflora.</title>
        <authorList>
            <person name="Hanqin C."/>
        </authorList>
    </citation>
    <scope>NUCLEOTIDE SEQUENCE [LARGE SCALE GENOMIC DNA]</scope>
    <source>
        <strain evidence="11 12">GY 10621</strain>
    </source>
</reference>
<dbReference type="Gene3D" id="1.10.1740.10">
    <property type="match status" value="1"/>
</dbReference>
<feature type="compositionally biased region" description="Pro residues" evidence="6">
    <location>
        <begin position="387"/>
        <end position="401"/>
    </location>
</feature>
<evidence type="ECO:0000313" key="12">
    <source>
        <dbReference type="Proteomes" id="UP000642107"/>
    </source>
</evidence>
<evidence type="ECO:0000313" key="11">
    <source>
        <dbReference type="EMBL" id="MBD9699145.1"/>
    </source>
</evidence>
<feature type="domain" description="RNA polymerase sigma factor 70 region 4 type 2" evidence="9">
    <location>
        <begin position="132"/>
        <end position="180"/>
    </location>
</feature>
<keyword evidence="4" id="KW-0238">DNA-binding</keyword>
<feature type="transmembrane region" description="Helical" evidence="7">
    <location>
        <begin position="254"/>
        <end position="277"/>
    </location>
</feature>
<evidence type="ECO:0000256" key="2">
    <source>
        <dbReference type="ARBA" id="ARBA00023015"/>
    </source>
</evidence>
<organism evidence="11 12">
    <name type="scientific">Flavimobilis rhizosphaerae</name>
    <dbReference type="NCBI Taxonomy" id="2775421"/>
    <lineage>
        <taxon>Bacteria</taxon>
        <taxon>Bacillati</taxon>
        <taxon>Actinomycetota</taxon>
        <taxon>Actinomycetes</taxon>
        <taxon>Micrococcales</taxon>
        <taxon>Jonesiaceae</taxon>
        <taxon>Flavimobilis</taxon>
    </lineage>
</organism>
<feature type="compositionally biased region" description="Low complexity" evidence="6">
    <location>
        <begin position="370"/>
        <end position="382"/>
    </location>
</feature>
<dbReference type="InterPro" id="IPR014284">
    <property type="entry name" value="RNA_pol_sigma-70_dom"/>
</dbReference>
<evidence type="ECO:0000256" key="5">
    <source>
        <dbReference type="ARBA" id="ARBA00023163"/>
    </source>
</evidence>